<dbReference type="EMBL" id="JAQQCF010000018">
    <property type="protein sequence ID" value="MFM0639068.1"/>
    <property type="molecule type" value="Genomic_DNA"/>
</dbReference>
<feature type="chain" id="PRO_5045931543" description="DUF4148 domain-containing protein" evidence="2">
    <location>
        <begin position="29"/>
        <end position="109"/>
    </location>
</feature>
<comment type="caution">
    <text evidence="3">The sequence shown here is derived from an EMBL/GenBank/DDBJ whole genome shotgun (WGS) entry which is preliminary data.</text>
</comment>
<keyword evidence="2" id="KW-0732">Signal</keyword>
<organism evidence="3 4">
    <name type="scientific">Paraburkholderia metrosideri</name>
    <dbReference type="NCBI Taxonomy" id="580937"/>
    <lineage>
        <taxon>Bacteria</taxon>
        <taxon>Pseudomonadati</taxon>
        <taxon>Pseudomonadota</taxon>
        <taxon>Betaproteobacteria</taxon>
        <taxon>Burkholderiales</taxon>
        <taxon>Burkholderiaceae</taxon>
        <taxon>Paraburkholderia</taxon>
    </lineage>
</organism>
<feature type="signal peptide" evidence="2">
    <location>
        <begin position="1"/>
        <end position="28"/>
    </location>
</feature>
<evidence type="ECO:0000256" key="2">
    <source>
        <dbReference type="SAM" id="SignalP"/>
    </source>
</evidence>
<evidence type="ECO:0000256" key="1">
    <source>
        <dbReference type="SAM" id="MobiDB-lite"/>
    </source>
</evidence>
<reference evidence="3 4" key="1">
    <citation type="journal article" date="2024" name="Chem. Sci.">
        <title>Discovery of megapolipeptins by genome mining of a Burkholderiales bacteria collection.</title>
        <authorList>
            <person name="Paulo B.S."/>
            <person name="Recchia M.J.J."/>
            <person name="Lee S."/>
            <person name="Fergusson C.H."/>
            <person name="Romanowski S.B."/>
            <person name="Hernandez A."/>
            <person name="Krull N."/>
            <person name="Liu D.Y."/>
            <person name="Cavanagh H."/>
            <person name="Bos A."/>
            <person name="Gray C.A."/>
            <person name="Murphy B.T."/>
            <person name="Linington R.G."/>
            <person name="Eustaquio A.S."/>
        </authorList>
    </citation>
    <scope>NUCLEOTIDE SEQUENCE [LARGE SCALE GENOMIC DNA]</scope>
    <source>
        <strain evidence="3 4">RL17-338-BIC-A</strain>
    </source>
</reference>
<accession>A0ABW9DVL5</accession>
<dbReference type="Proteomes" id="UP001629432">
    <property type="component" value="Unassembled WGS sequence"/>
</dbReference>
<keyword evidence="4" id="KW-1185">Reference proteome</keyword>
<evidence type="ECO:0000313" key="3">
    <source>
        <dbReference type="EMBL" id="MFM0639068.1"/>
    </source>
</evidence>
<name>A0ABW9DVL5_9BURK</name>
<protein>
    <recommendedName>
        <fullName evidence="5">DUF4148 domain-containing protein</fullName>
    </recommendedName>
</protein>
<dbReference type="RefSeq" id="WP_408233732.1">
    <property type="nucleotide sequence ID" value="NZ_JAQQCF010000018.1"/>
</dbReference>
<evidence type="ECO:0000313" key="4">
    <source>
        <dbReference type="Proteomes" id="UP001629432"/>
    </source>
</evidence>
<gene>
    <name evidence="3" type="ORF">PQQ63_20485</name>
</gene>
<proteinExistence type="predicted"/>
<sequence>MNLFTARKIIVAFAVTAMGAGSYAPAMAKNAGGSATVNATADVKPDAASSVKPSKAERKATRKTARAKKNAELKKLENAGYKPGADDPNYPTDLQNAEKKAGLGQGASQ</sequence>
<feature type="region of interest" description="Disordered" evidence="1">
    <location>
        <begin position="43"/>
        <end position="109"/>
    </location>
</feature>
<evidence type="ECO:0008006" key="5">
    <source>
        <dbReference type="Google" id="ProtNLM"/>
    </source>
</evidence>